<name>A0A2H0N444_9BACT</name>
<comment type="caution">
    <text evidence="13">Lacks conserved residue(s) required for the propagation of feature annotation.</text>
</comment>
<dbReference type="Gene3D" id="3.30.930.10">
    <property type="entry name" value="Bira Bifunctional Protein, Domain 2"/>
    <property type="match status" value="1"/>
</dbReference>
<comment type="subunit">
    <text evidence="13">Homodimer.</text>
</comment>
<evidence type="ECO:0000256" key="6">
    <source>
        <dbReference type="ARBA" id="ARBA00022741"/>
    </source>
</evidence>
<dbReference type="InterPro" id="IPR012947">
    <property type="entry name" value="tRNA_SAD"/>
</dbReference>
<protein>
    <recommendedName>
        <fullName evidence="13">Threonine--tRNA ligase</fullName>
        <ecNumber evidence="13">6.1.1.3</ecNumber>
    </recommendedName>
    <alternativeName>
        <fullName evidence="13">Threonyl-tRNA synthetase</fullName>
        <shortName evidence="13">ThrRS</shortName>
    </alternativeName>
</protein>
<feature type="domain" description="Aminoacyl-transfer RNA synthetases class-II family profile" evidence="14">
    <location>
        <begin position="190"/>
        <end position="497"/>
    </location>
</feature>
<feature type="binding site" evidence="13">
    <location>
        <position position="292"/>
    </location>
    <ligand>
        <name>Zn(2+)</name>
        <dbReference type="ChEBI" id="CHEBI:29105"/>
        <note>catalytic</note>
    </ligand>
</feature>
<dbReference type="CDD" id="cd00771">
    <property type="entry name" value="ThrRS_core"/>
    <property type="match status" value="1"/>
</dbReference>
<dbReference type="SMART" id="SM00863">
    <property type="entry name" value="tRNA_SAD"/>
    <property type="match status" value="1"/>
</dbReference>
<evidence type="ECO:0000256" key="1">
    <source>
        <dbReference type="ARBA" id="ARBA00008226"/>
    </source>
</evidence>
<comment type="similarity">
    <text evidence="1 13">Belongs to the class-II aminoacyl-tRNA synthetase family.</text>
</comment>
<dbReference type="NCBIfam" id="TIGR00418">
    <property type="entry name" value="thrS"/>
    <property type="match status" value="1"/>
</dbReference>
<dbReference type="EMBL" id="PCWM01000078">
    <property type="protein sequence ID" value="PIR02886.1"/>
    <property type="molecule type" value="Genomic_DNA"/>
</dbReference>
<organism evidence="15 16">
    <name type="scientific">Candidatus Magasanikbacteria bacterium CG11_big_fil_rev_8_21_14_0_20_43_7</name>
    <dbReference type="NCBI Taxonomy" id="1974654"/>
    <lineage>
        <taxon>Bacteria</taxon>
        <taxon>Candidatus Magasanikiibacteriota</taxon>
    </lineage>
</organism>
<dbReference type="PANTHER" id="PTHR11451">
    <property type="entry name" value="THREONINE-TRNA LIGASE"/>
    <property type="match status" value="1"/>
</dbReference>
<dbReference type="FunFam" id="3.40.50.800:FF:000001">
    <property type="entry name" value="Threonine--tRNA ligase"/>
    <property type="match status" value="1"/>
</dbReference>
<keyword evidence="9 13" id="KW-0694">RNA-binding</keyword>
<dbReference type="Gene3D" id="3.30.54.20">
    <property type="match status" value="1"/>
</dbReference>
<dbReference type="InterPro" id="IPR047246">
    <property type="entry name" value="ThrRS_anticodon"/>
</dbReference>
<sequence length="600" mass="69886">MPFFYFIDKNVLFIILNHMDKEHIEHLRHSAAHLLAAAVLELYPQAKPTIGPAIEHGFYYDFDFQEQSVSQEDLKSIEKKMKDIVGHWNEFSHKEVSAEEARAIYAQNEYKLELIGAIVQKGEGVTLYTVGDFTDLCRGGHAEEPRKNLRAFKLMSVAGAYWRGDEHKPMLTRIYGVAFETKEELKAHLEMLEEAKKRDHRKIGKEQKLYFIDDMVGKGLVMWLPNGVIIRDEIESLVRQKESEDGYVRVVTPHIAKQELFLMSGHLPYYEKDMYPKMEMDDGTYYMKAMNCPHHHRIYQYEPRSYRDLPLRLAEYGMVYRNELSGTLAGLLRVRGLAMNDAHMYCRKDQIKDEFKAVMKLTMEYFKIFGLKDYWFRLSKWSSEHTDKYINEPENWEYSQNVLREVLREMDVPFVEAEDEAAFYGPKVDVMFKSVIGREEAMSTIQLDFLAKSRFGLVYTDEQGTENNDVFVIHRAPLSVHERFLAFLIEHYAGIWPVWLSPVQVHIIPVSEKHLDGARVLSKELQHAGVRTEIDEADETVGKKIRNATRMKPPYILVVGDKELSGEDLTIRVRGQEEQVSMGKGTFIEKVKKEIEERTV</sequence>
<proteinExistence type="inferred from homology"/>
<evidence type="ECO:0000259" key="14">
    <source>
        <dbReference type="PROSITE" id="PS50862"/>
    </source>
</evidence>
<dbReference type="GO" id="GO:0006435">
    <property type="term" value="P:threonyl-tRNA aminoacylation"/>
    <property type="evidence" value="ECO:0007669"/>
    <property type="project" value="UniProtKB-UniRule"/>
</dbReference>
<evidence type="ECO:0000256" key="3">
    <source>
        <dbReference type="ARBA" id="ARBA00022555"/>
    </source>
</evidence>
<dbReference type="GO" id="GO:0005524">
    <property type="term" value="F:ATP binding"/>
    <property type="evidence" value="ECO:0007669"/>
    <property type="project" value="UniProtKB-UniRule"/>
</dbReference>
<comment type="subcellular location">
    <subcellularLocation>
        <location evidence="13">Cytoplasm</location>
    </subcellularLocation>
</comment>
<keyword evidence="10 13" id="KW-0648">Protein biosynthesis</keyword>
<evidence type="ECO:0000256" key="13">
    <source>
        <dbReference type="HAMAP-Rule" id="MF_00184"/>
    </source>
</evidence>
<keyword evidence="11 13" id="KW-0030">Aminoacyl-tRNA synthetase</keyword>
<dbReference type="InterPro" id="IPR004154">
    <property type="entry name" value="Anticodon-bd"/>
</dbReference>
<evidence type="ECO:0000256" key="5">
    <source>
        <dbReference type="ARBA" id="ARBA00022723"/>
    </source>
</evidence>
<comment type="catalytic activity">
    <reaction evidence="12 13">
        <text>tRNA(Thr) + L-threonine + ATP = L-threonyl-tRNA(Thr) + AMP + diphosphate + H(+)</text>
        <dbReference type="Rhea" id="RHEA:24624"/>
        <dbReference type="Rhea" id="RHEA-COMP:9670"/>
        <dbReference type="Rhea" id="RHEA-COMP:9704"/>
        <dbReference type="ChEBI" id="CHEBI:15378"/>
        <dbReference type="ChEBI" id="CHEBI:30616"/>
        <dbReference type="ChEBI" id="CHEBI:33019"/>
        <dbReference type="ChEBI" id="CHEBI:57926"/>
        <dbReference type="ChEBI" id="CHEBI:78442"/>
        <dbReference type="ChEBI" id="CHEBI:78534"/>
        <dbReference type="ChEBI" id="CHEBI:456215"/>
        <dbReference type="EC" id="6.1.1.3"/>
    </reaction>
</comment>
<dbReference type="GO" id="GO:0005737">
    <property type="term" value="C:cytoplasm"/>
    <property type="evidence" value="ECO:0007669"/>
    <property type="project" value="UniProtKB-SubCell"/>
</dbReference>
<dbReference type="Gene3D" id="3.40.50.800">
    <property type="entry name" value="Anticodon-binding domain"/>
    <property type="match status" value="1"/>
</dbReference>
<dbReference type="InterPro" id="IPR002314">
    <property type="entry name" value="aa-tRNA-synt_IIb"/>
</dbReference>
<evidence type="ECO:0000256" key="11">
    <source>
        <dbReference type="ARBA" id="ARBA00023146"/>
    </source>
</evidence>
<evidence type="ECO:0000256" key="2">
    <source>
        <dbReference type="ARBA" id="ARBA00022490"/>
    </source>
</evidence>
<dbReference type="InterPro" id="IPR006195">
    <property type="entry name" value="aa-tRNA-synth_II"/>
</dbReference>
<dbReference type="Pfam" id="PF07973">
    <property type="entry name" value="tRNA_SAD"/>
    <property type="match status" value="1"/>
</dbReference>
<dbReference type="Proteomes" id="UP000229782">
    <property type="component" value="Unassembled WGS sequence"/>
</dbReference>
<reference evidence="15 16" key="1">
    <citation type="submission" date="2017-09" db="EMBL/GenBank/DDBJ databases">
        <title>Depth-based differentiation of microbial function through sediment-hosted aquifers and enrichment of novel symbionts in the deep terrestrial subsurface.</title>
        <authorList>
            <person name="Probst A.J."/>
            <person name="Ladd B."/>
            <person name="Jarett J.K."/>
            <person name="Geller-Mcgrath D.E."/>
            <person name="Sieber C.M."/>
            <person name="Emerson J.B."/>
            <person name="Anantharaman K."/>
            <person name="Thomas B.C."/>
            <person name="Malmstrom R."/>
            <person name="Stieglmeier M."/>
            <person name="Klingl A."/>
            <person name="Woyke T."/>
            <person name="Ryan C.M."/>
            <person name="Banfield J.F."/>
        </authorList>
    </citation>
    <scope>NUCLEOTIDE SEQUENCE [LARGE SCALE GENOMIC DNA]</scope>
    <source>
        <strain evidence="15">CG11_big_fil_rev_8_21_14_0_20_43_7</strain>
    </source>
</reference>
<dbReference type="SUPFAM" id="SSF55186">
    <property type="entry name" value="ThrRS/AlaRS common domain"/>
    <property type="match status" value="1"/>
</dbReference>
<gene>
    <name evidence="13" type="primary">thrS</name>
    <name evidence="15" type="ORF">COV60_03335</name>
</gene>
<dbReference type="InterPro" id="IPR002320">
    <property type="entry name" value="Thr-tRNA-ligase_IIa"/>
</dbReference>
<dbReference type="InterPro" id="IPR045864">
    <property type="entry name" value="aa-tRNA-synth_II/BPL/LPL"/>
</dbReference>
<keyword evidence="7 13" id="KW-0862">Zinc</keyword>
<dbReference type="InterPro" id="IPR033728">
    <property type="entry name" value="ThrRS_core"/>
</dbReference>
<keyword evidence="4 13" id="KW-0436">Ligase</keyword>
<dbReference type="FunFam" id="3.30.980.10:FF:000005">
    <property type="entry name" value="Threonyl-tRNA synthetase, mitochondrial"/>
    <property type="match status" value="1"/>
</dbReference>
<dbReference type="EC" id="6.1.1.3" evidence="13"/>
<evidence type="ECO:0000256" key="9">
    <source>
        <dbReference type="ARBA" id="ARBA00022884"/>
    </source>
</evidence>
<evidence type="ECO:0000256" key="10">
    <source>
        <dbReference type="ARBA" id="ARBA00022917"/>
    </source>
</evidence>
<dbReference type="InterPro" id="IPR018163">
    <property type="entry name" value="Thr/Ala-tRNA-synth_IIc_edit"/>
</dbReference>
<evidence type="ECO:0000313" key="15">
    <source>
        <dbReference type="EMBL" id="PIR02886.1"/>
    </source>
</evidence>
<dbReference type="HAMAP" id="MF_00184">
    <property type="entry name" value="Thr_tRNA_synth"/>
    <property type="match status" value="1"/>
</dbReference>
<feature type="binding site" evidence="13">
    <location>
        <position position="474"/>
    </location>
    <ligand>
        <name>Zn(2+)</name>
        <dbReference type="ChEBI" id="CHEBI:29105"/>
        <note>catalytic</note>
    </ligand>
</feature>
<keyword evidence="8 13" id="KW-0067">ATP-binding</keyword>
<dbReference type="Pfam" id="PF00587">
    <property type="entry name" value="tRNA-synt_2b"/>
    <property type="match status" value="1"/>
</dbReference>
<dbReference type="SUPFAM" id="SSF52954">
    <property type="entry name" value="Class II aaRS ABD-related"/>
    <property type="match status" value="1"/>
</dbReference>
<evidence type="ECO:0000256" key="12">
    <source>
        <dbReference type="ARBA" id="ARBA00049515"/>
    </source>
</evidence>
<dbReference type="PANTHER" id="PTHR11451:SF44">
    <property type="entry name" value="THREONINE--TRNA LIGASE, CHLOROPLASTIC_MITOCHONDRIAL 2"/>
    <property type="match status" value="1"/>
</dbReference>
<evidence type="ECO:0000256" key="7">
    <source>
        <dbReference type="ARBA" id="ARBA00022833"/>
    </source>
</evidence>
<comment type="cofactor">
    <cofactor evidence="13">
        <name>Zn(2+)</name>
        <dbReference type="ChEBI" id="CHEBI:29105"/>
    </cofactor>
    <text evidence="13">Binds 1 zinc ion per subunit.</text>
</comment>
<keyword evidence="3 13" id="KW-0820">tRNA-binding</keyword>
<keyword evidence="6 13" id="KW-0547">Nucleotide-binding</keyword>
<dbReference type="PROSITE" id="PS50862">
    <property type="entry name" value="AA_TRNA_LIGASE_II"/>
    <property type="match status" value="1"/>
</dbReference>
<dbReference type="Pfam" id="PF03129">
    <property type="entry name" value="HGTP_anticodon"/>
    <property type="match status" value="1"/>
</dbReference>
<dbReference type="InterPro" id="IPR036621">
    <property type="entry name" value="Anticodon-bd_dom_sf"/>
</dbReference>
<dbReference type="FunFam" id="3.30.930.10:FF:000002">
    <property type="entry name" value="Threonine--tRNA ligase"/>
    <property type="match status" value="1"/>
</dbReference>
<evidence type="ECO:0000256" key="4">
    <source>
        <dbReference type="ARBA" id="ARBA00022598"/>
    </source>
</evidence>
<dbReference type="PRINTS" id="PR01047">
    <property type="entry name" value="TRNASYNTHTHR"/>
</dbReference>
<dbReference type="GO" id="GO:0004829">
    <property type="term" value="F:threonine-tRNA ligase activity"/>
    <property type="evidence" value="ECO:0007669"/>
    <property type="project" value="UniProtKB-UniRule"/>
</dbReference>
<dbReference type="GO" id="GO:0046872">
    <property type="term" value="F:metal ion binding"/>
    <property type="evidence" value="ECO:0007669"/>
    <property type="project" value="UniProtKB-KW"/>
</dbReference>
<dbReference type="AlphaFoldDB" id="A0A2H0N444"/>
<dbReference type="SUPFAM" id="SSF55681">
    <property type="entry name" value="Class II aaRS and biotin synthetases"/>
    <property type="match status" value="1"/>
</dbReference>
<evidence type="ECO:0000313" key="16">
    <source>
        <dbReference type="Proteomes" id="UP000229782"/>
    </source>
</evidence>
<dbReference type="GO" id="GO:0000049">
    <property type="term" value="F:tRNA binding"/>
    <property type="evidence" value="ECO:0007669"/>
    <property type="project" value="UniProtKB-KW"/>
</dbReference>
<feature type="binding site" evidence="13">
    <location>
        <position position="343"/>
    </location>
    <ligand>
        <name>Zn(2+)</name>
        <dbReference type="ChEBI" id="CHEBI:29105"/>
        <note>catalytic</note>
    </ligand>
</feature>
<keyword evidence="5 13" id="KW-0479">Metal-binding</keyword>
<accession>A0A2H0N444</accession>
<dbReference type="Gene3D" id="3.30.980.10">
    <property type="entry name" value="Threonyl-trna Synthetase, Chain A, domain 2"/>
    <property type="match status" value="1"/>
</dbReference>
<keyword evidence="2 13" id="KW-0963">Cytoplasm</keyword>
<comment type="caution">
    <text evidence="15">The sequence shown here is derived from an EMBL/GenBank/DDBJ whole genome shotgun (WGS) entry which is preliminary data.</text>
</comment>
<evidence type="ECO:0000256" key="8">
    <source>
        <dbReference type="ARBA" id="ARBA00022840"/>
    </source>
</evidence>
<dbReference type="CDD" id="cd00860">
    <property type="entry name" value="ThrRS_anticodon"/>
    <property type="match status" value="1"/>
</dbReference>